<dbReference type="Proteomes" id="UP000613066">
    <property type="component" value="Unassembled WGS sequence"/>
</dbReference>
<dbReference type="PANTHER" id="PTHR22803">
    <property type="entry name" value="MANNOSE, PHOSPHOLIPASE, LECTIN RECEPTOR RELATED"/>
    <property type="match status" value="1"/>
</dbReference>
<comment type="caution">
    <text evidence="4">The sequence shown here is derived from an EMBL/GenBank/DDBJ whole genome shotgun (WGS) entry which is preliminary data.</text>
</comment>
<dbReference type="PROSITE" id="PS00615">
    <property type="entry name" value="C_TYPE_LECTIN_1"/>
    <property type="match status" value="1"/>
</dbReference>
<name>A0A851NV61_9GALL</name>
<dbReference type="PROSITE" id="PS50041">
    <property type="entry name" value="C_TYPE_LECTIN_2"/>
    <property type="match status" value="1"/>
</dbReference>
<evidence type="ECO:0000259" key="3">
    <source>
        <dbReference type="PROSITE" id="PS50041"/>
    </source>
</evidence>
<dbReference type="SMART" id="SM00034">
    <property type="entry name" value="CLECT"/>
    <property type="match status" value="1"/>
</dbReference>
<dbReference type="Gene3D" id="3.10.100.10">
    <property type="entry name" value="Mannose-Binding Protein A, subunit A"/>
    <property type="match status" value="1"/>
</dbReference>
<dbReference type="InterPro" id="IPR016186">
    <property type="entry name" value="C-type_lectin-like/link_sf"/>
</dbReference>
<feature type="non-terminal residue" evidence="4">
    <location>
        <position position="1"/>
    </location>
</feature>
<proteinExistence type="predicted"/>
<dbReference type="EMBL" id="WBMW01003898">
    <property type="protein sequence ID" value="NXC46231.1"/>
    <property type="molecule type" value="Genomic_DNA"/>
</dbReference>
<dbReference type="InterPro" id="IPR018378">
    <property type="entry name" value="C-type_lectin_CS"/>
</dbReference>
<organism evidence="4 5">
    <name type="scientific">Penelope pileata</name>
    <dbReference type="NCBI Taxonomy" id="1118817"/>
    <lineage>
        <taxon>Eukaryota</taxon>
        <taxon>Metazoa</taxon>
        <taxon>Chordata</taxon>
        <taxon>Craniata</taxon>
        <taxon>Vertebrata</taxon>
        <taxon>Euteleostomi</taxon>
        <taxon>Archelosauria</taxon>
        <taxon>Archosauria</taxon>
        <taxon>Dinosauria</taxon>
        <taxon>Saurischia</taxon>
        <taxon>Theropoda</taxon>
        <taxon>Coelurosauria</taxon>
        <taxon>Aves</taxon>
        <taxon>Neognathae</taxon>
        <taxon>Galloanserae</taxon>
        <taxon>Galliformes</taxon>
        <taxon>Cracidae</taxon>
        <taxon>Penelope</taxon>
    </lineage>
</organism>
<dbReference type="InterPro" id="IPR016187">
    <property type="entry name" value="CTDL_fold"/>
</dbReference>
<gene>
    <name evidence="4" type="primary">Acan_1</name>
    <name evidence="4" type="ORF">PENPIL_R02050</name>
</gene>
<sequence length="215" mass="24123">MSRLAFFLLFGALAVSSSEGADNSTAKHRNARFLFNIFDKLNPARKVTPSPSQPVTSAKRICRSLCQKGWISYKGHCYMFIQERMTWTEAEKTCSAIREGGHLTSITSAEENEFLRKLSQQQKKTQFWTGGTYQKAILEDFFFCLQGSLLKWSDGSLISFVERPLSSIFRAIGGLLNNLLNVKICLTVNIGGGGEWNSSPCSKRLPFICIYKPNV</sequence>
<dbReference type="OrthoDB" id="6337382at2759"/>
<feature type="domain" description="C-type lectin" evidence="3">
    <location>
        <begin position="73"/>
        <end position="210"/>
    </location>
</feature>
<keyword evidence="1" id="KW-1015">Disulfide bond</keyword>
<dbReference type="InterPro" id="IPR050111">
    <property type="entry name" value="C-type_lectin/snaclec_domain"/>
</dbReference>
<reference evidence="4" key="1">
    <citation type="submission" date="2019-09" db="EMBL/GenBank/DDBJ databases">
        <title>Bird 10,000 Genomes (B10K) Project - Family phase.</title>
        <authorList>
            <person name="Zhang G."/>
        </authorList>
    </citation>
    <scope>NUCLEOTIDE SEQUENCE</scope>
    <source>
        <strain evidence="4">B10K-DU-001-08</strain>
        <tissue evidence="4">Muscle</tissue>
    </source>
</reference>
<protein>
    <submittedName>
        <fullName evidence="4">PGCA protein</fullName>
    </submittedName>
</protein>
<accession>A0A851NV61</accession>
<dbReference type="SUPFAM" id="SSF56436">
    <property type="entry name" value="C-type lectin-like"/>
    <property type="match status" value="1"/>
</dbReference>
<dbReference type="AlphaFoldDB" id="A0A851NV61"/>
<keyword evidence="2" id="KW-0732">Signal</keyword>
<evidence type="ECO:0000256" key="1">
    <source>
        <dbReference type="ARBA" id="ARBA00023157"/>
    </source>
</evidence>
<dbReference type="InterPro" id="IPR001304">
    <property type="entry name" value="C-type_lectin-like"/>
</dbReference>
<evidence type="ECO:0000313" key="4">
    <source>
        <dbReference type="EMBL" id="NXC46231.1"/>
    </source>
</evidence>
<dbReference type="Pfam" id="PF00059">
    <property type="entry name" value="Lectin_C"/>
    <property type="match status" value="1"/>
</dbReference>
<feature type="signal peptide" evidence="2">
    <location>
        <begin position="1"/>
        <end position="20"/>
    </location>
</feature>
<feature type="non-terminal residue" evidence="4">
    <location>
        <position position="215"/>
    </location>
</feature>
<keyword evidence="5" id="KW-1185">Reference proteome</keyword>
<evidence type="ECO:0000256" key="2">
    <source>
        <dbReference type="SAM" id="SignalP"/>
    </source>
</evidence>
<dbReference type="CDD" id="cd00037">
    <property type="entry name" value="CLECT"/>
    <property type="match status" value="1"/>
</dbReference>
<feature type="chain" id="PRO_5032936242" evidence="2">
    <location>
        <begin position="21"/>
        <end position="215"/>
    </location>
</feature>
<evidence type="ECO:0000313" key="5">
    <source>
        <dbReference type="Proteomes" id="UP000613066"/>
    </source>
</evidence>